<protein>
    <submittedName>
        <fullName evidence="3">Uncharacterized protein</fullName>
    </submittedName>
</protein>
<name>A0A9P0G505_BEMTA</name>
<proteinExistence type="predicted"/>
<dbReference type="KEGG" id="btab:109037103"/>
<evidence type="ECO:0000256" key="2">
    <source>
        <dbReference type="SAM" id="MobiDB-lite"/>
    </source>
</evidence>
<feature type="compositionally biased region" description="Low complexity" evidence="2">
    <location>
        <begin position="298"/>
        <end position="307"/>
    </location>
</feature>
<gene>
    <name evidence="3" type="ORF">BEMITA_LOCUS7349</name>
</gene>
<dbReference type="EMBL" id="OU963865">
    <property type="protein sequence ID" value="CAH0770487.1"/>
    <property type="molecule type" value="Genomic_DNA"/>
</dbReference>
<keyword evidence="4" id="KW-1185">Reference proteome</keyword>
<evidence type="ECO:0000313" key="3">
    <source>
        <dbReference type="EMBL" id="CAH0770487.1"/>
    </source>
</evidence>
<accession>A0A9P0G505</accession>
<dbReference type="Proteomes" id="UP001152759">
    <property type="component" value="Chromosome 4"/>
</dbReference>
<evidence type="ECO:0000313" key="4">
    <source>
        <dbReference type="Proteomes" id="UP001152759"/>
    </source>
</evidence>
<keyword evidence="1" id="KW-0175">Coiled coil</keyword>
<dbReference type="AlphaFoldDB" id="A0A9P0G505"/>
<feature type="region of interest" description="Disordered" evidence="2">
    <location>
        <begin position="279"/>
        <end position="315"/>
    </location>
</feature>
<sequence>MRKSKRMDAQLKTRGLWDSFSAPSPSAALNAVDSGLRSARDQGTRAVRSVAGAGTELATGINPNTVYEMGQEAMKKAIRGARYGTEVVYDAADKTLDTMQSLHDKKKDLVESYVKPNAPDMVNNVIDRVNTGFDSTLASIKDRVHQGRSVAQSTLDQLEEKLENGESIMPSAVQDGVQRVGKMLAPMADSVQGWVNGWMQPAAGAAAPAKPMTDEEIKVEDENMFADFAKPTRTDRVEEAMRAAKAAEEARIKAAEEAKAAAEAKAAEEAKAAQAAIPITPMPLRRMRSPAAMRGAPGIRSRSFRGSRLGGMSGR</sequence>
<organism evidence="3 4">
    <name type="scientific">Bemisia tabaci</name>
    <name type="common">Sweetpotato whitefly</name>
    <name type="synonym">Aleurodes tabaci</name>
    <dbReference type="NCBI Taxonomy" id="7038"/>
    <lineage>
        <taxon>Eukaryota</taxon>
        <taxon>Metazoa</taxon>
        <taxon>Ecdysozoa</taxon>
        <taxon>Arthropoda</taxon>
        <taxon>Hexapoda</taxon>
        <taxon>Insecta</taxon>
        <taxon>Pterygota</taxon>
        <taxon>Neoptera</taxon>
        <taxon>Paraneoptera</taxon>
        <taxon>Hemiptera</taxon>
        <taxon>Sternorrhyncha</taxon>
        <taxon>Aleyrodoidea</taxon>
        <taxon>Aleyrodidae</taxon>
        <taxon>Aleyrodinae</taxon>
        <taxon>Bemisia</taxon>
    </lineage>
</organism>
<evidence type="ECO:0000256" key="1">
    <source>
        <dbReference type="SAM" id="Coils"/>
    </source>
</evidence>
<feature type="coiled-coil region" evidence="1">
    <location>
        <begin position="237"/>
        <end position="272"/>
    </location>
</feature>
<reference evidence="3" key="1">
    <citation type="submission" date="2021-12" db="EMBL/GenBank/DDBJ databases">
        <authorList>
            <person name="King R."/>
        </authorList>
    </citation>
    <scope>NUCLEOTIDE SEQUENCE</scope>
</reference>